<proteinExistence type="predicted"/>
<feature type="region of interest" description="Disordered" evidence="1">
    <location>
        <begin position="101"/>
        <end position="120"/>
    </location>
</feature>
<dbReference type="OrthoDB" id="5297053at2"/>
<dbReference type="AlphaFoldDB" id="C7RM53"/>
<evidence type="ECO:0000313" key="2">
    <source>
        <dbReference type="EMBL" id="ACV37131.1"/>
    </source>
</evidence>
<protein>
    <submittedName>
        <fullName evidence="2">Uncharacterized protein</fullName>
    </submittedName>
</protein>
<dbReference type="KEGG" id="app:CAP2UW1_3881"/>
<evidence type="ECO:0000256" key="1">
    <source>
        <dbReference type="SAM" id="MobiDB-lite"/>
    </source>
</evidence>
<sequence>MRMPKILPWLARRATVSDSRAAVLWDEACRQAAAVTGERDTSCYWGAAQQNLLYLLEKERWRSNPPLVWPWLLLHDGLACWSRLAKRWLAPVSSAVSAWPASAGGTRTGGRGEGHGRALSPMPFLPRLALSAARPRAAVDAR</sequence>
<reference evidence="2" key="2">
    <citation type="submission" date="2009-09" db="EMBL/GenBank/DDBJ databases">
        <title>Complete sequence of chromosome of Candidatus Accumulibacter phosphatis clade IIA str. UW-1.</title>
        <authorList>
            <consortium name="US DOE Joint Genome Institute"/>
            <person name="Martin H.G."/>
            <person name="Ivanova N."/>
            <person name="Kunin V."/>
            <person name="Warnecke F."/>
            <person name="Barry K."/>
            <person name="He S."/>
            <person name="Salamov A."/>
            <person name="Szeto E."/>
            <person name="Dalin E."/>
            <person name="Pangilinan J.L."/>
            <person name="Lapidus A."/>
            <person name="Lowry S."/>
            <person name="Kyrpides N.C."/>
            <person name="McMahon K.D."/>
            <person name="Hugenholtz P."/>
        </authorList>
    </citation>
    <scope>NUCLEOTIDE SEQUENCE [LARGE SCALE GENOMIC DNA]</scope>
    <source>
        <strain evidence="2">UW-1</strain>
    </source>
</reference>
<organism evidence="2">
    <name type="scientific">Accumulibacter regalis</name>
    <dbReference type="NCBI Taxonomy" id="522306"/>
    <lineage>
        <taxon>Bacteria</taxon>
        <taxon>Pseudomonadati</taxon>
        <taxon>Pseudomonadota</taxon>
        <taxon>Betaproteobacteria</taxon>
        <taxon>Candidatus Accumulibacter</taxon>
    </lineage>
</organism>
<reference evidence="2" key="1">
    <citation type="submission" date="2009-08" db="EMBL/GenBank/DDBJ databases">
        <authorList>
            <consortium name="US DOE Joint Genome Institute"/>
            <person name="Lucas S."/>
            <person name="Copeland A."/>
            <person name="Lapidus A."/>
            <person name="Glavina del Rio T."/>
            <person name="Dalin E."/>
            <person name="Tice H."/>
            <person name="Bruce D."/>
            <person name="Barry K."/>
            <person name="Pitluck S."/>
            <person name="Lowry S."/>
            <person name="Larimer F."/>
            <person name="Land M."/>
            <person name="Hauser L."/>
            <person name="Kyrpides N."/>
            <person name="Ivanova N."/>
            <person name="McMahon K.D."/>
            <person name="Hugenholtz P."/>
        </authorList>
    </citation>
    <scope>NUCLEOTIDE SEQUENCE</scope>
    <source>
        <strain evidence="2">UW-1</strain>
    </source>
</reference>
<gene>
    <name evidence="2" type="ordered locus">CAP2UW1_3881</name>
</gene>
<accession>C7RM53</accession>
<dbReference type="STRING" id="522306.CAP2UW1_3881"/>
<dbReference type="HOGENOM" id="CLU_1811557_0_0_4"/>
<name>C7RM53_ACCRE</name>
<dbReference type="EMBL" id="CP001715">
    <property type="protein sequence ID" value="ACV37131.1"/>
    <property type="molecule type" value="Genomic_DNA"/>
</dbReference>